<dbReference type="PANTHER" id="PTHR44845">
    <property type="entry name" value="CARRIER DOMAIN-CONTAINING PROTEIN"/>
    <property type="match status" value="1"/>
</dbReference>
<evidence type="ECO:0000313" key="5">
    <source>
        <dbReference type="Proteomes" id="UP000033736"/>
    </source>
</evidence>
<evidence type="ECO:0000256" key="2">
    <source>
        <dbReference type="ARBA" id="ARBA00022553"/>
    </source>
</evidence>
<dbReference type="Proteomes" id="UP000033736">
    <property type="component" value="Unassembled WGS sequence"/>
</dbReference>
<dbReference type="RefSeq" id="WP_186786301.1">
    <property type="nucleotide sequence ID" value="NZ_LAOQ01000005.1"/>
</dbReference>
<dbReference type="Gene3D" id="3.40.50.720">
    <property type="entry name" value="NAD(P)-binding Rossmann-like Domain"/>
    <property type="match status" value="1"/>
</dbReference>
<dbReference type="SUPFAM" id="SSF51735">
    <property type="entry name" value="NAD(P)-binding Rossmann-fold domains"/>
    <property type="match status" value="1"/>
</dbReference>
<sequence>MVKDYELKINDIYKLKTIRKIAKKIKLKPSNLIAHFKEVDSSINEYYDTLSRITHSRYVPENISVDKVFNNFKSVLITGATGYVGNFILRFLLEHSESNIFLIIRGKNSDHIKNKIKDKLWYYHRIDIDKFDKRISYLQGDIAESKFGLTNIDYIDLNETMDIVINCAAKVDHFGQYDEFYKANVESVRNLIDFCLLKEQVLLHHISTVSVVKAMKPNSEGISILEERNISPSSINEIDNFYIKTKILAELLIEDAKKIGLKSNVYRLGNVTFCKKTGIFQQNPHKNAFMRLVGSFVKLGLFPNDHRINFDLSYIDVVIKALGLFLCKSNTINHHYNIINPNKISLSDLATKIAKLEPKVKINDINDFYKHLISVYDSRHEPLITHLYSSEYWSKPSIVNHTYTQQILEKLGHEWKEFDAQDASNIISIVSSMS</sequence>
<dbReference type="Pfam" id="PF07993">
    <property type="entry name" value="NAD_binding_4"/>
    <property type="match status" value="1"/>
</dbReference>
<evidence type="ECO:0000256" key="1">
    <source>
        <dbReference type="ARBA" id="ARBA00022450"/>
    </source>
</evidence>
<dbReference type="AlphaFoldDB" id="A0A0F3RDT5"/>
<keyword evidence="5" id="KW-1185">Reference proteome</keyword>
<evidence type="ECO:0000259" key="3">
    <source>
        <dbReference type="Pfam" id="PF07993"/>
    </source>
</evidence>
<keyword evidence="1" id="KW-0596">Phosphopantetheine</keyword>
<dbReference type="PANTHER" id="PTHR44845:SF6">
    <property type="entry name" value="BETA-ALANINE-ACTIVATING ENZYME"/>
    <property type="match status" value="1"/>
</dbReference>
<comment type="caution">
    <text evidence="4">The sequence shown here is derived from an EMBL/GenBank/DDBJ whole genome shotgun (WGS) entry which is preliminary data.</text>
</comment>
<dbReference type="InterPro" id="IPR036291">
    <property type="entry name" value="NAD(P)-bd_dom_sf"/>
</dbReference>
<dbReference type="PATRIC" id="fig|1268837.3.peg.1637"/>
<protein>
    <submittedName>
        <fullName evidence="4">NAD dependent epimerase/dehydratase family protein</fullName>
    </submittedName>
</protein>
<proteinExistence type="predicted"/>
<reference evidence="4 5" key="1">
    <citation type="submission" date="2015-01" db="EMBL/GenBank/DDBJ databases">
        <title>Genome Sequencing of Rickettsiales /home/snadendla/prok_pipe/test/illegal_ec_num.txt.</title>
        <authorList>
            <person name="Daugherty S.C."/>
            <person name="Su Q."/>
            <person name="Abolude K."/>
            <person name="Beier-Sexton M."/>
            <person name="Carlyon J.A."/>
            <person name="Carter R."/>
            <person name="Day N.P."/>
            <person name="Dumler S.J."/>
            <person name="Dyachenko V."/>
            <person name="Godinez A."/>
            <person name="Kurtti T.J."/>
            <person name="Lichay M."/>
            <person name="Mullins K.E."/>
            <person name="Ott S."/>
            <person name="Pappas-Brown V."/>
            <person name="Paris D.H."/>
            <person name="Patel P."/>
            <person name="Richards A.L."/>
            <person name="Sadzewicz L."/>
            <person name="Sears K."/>
            <person name="Seidman D."/>
            <person name="Sengamalay N."/>
            <person name="Stenos J."/>
            <person name="Tallon L.J."/>
            <person name="Vincent G."/>
            <person name="Fraser C.M."/>
            <person name="Munderloh U."/>
            <person name="Dunning-Hotopp J.C."/>
        </authorList>
    </citation>
    <scope>NUCLEOTIDE SEQUENCE [LARGE SCALE GENOMIC DNA]</scope>
    <source>
        <strain evidence="4 5">T170-B</strain>
    </source>
</reference>
<organism evidence="4 5">
    <name type="scientific">Rickettsia argasii T170-B</name>
    <dbReference type="NCBI Taxonomy" id="1268837"/>
    <lineage>
        <taxon>Bacteria</taxon>
        <taxon>Pseudomonadati</taxon>
        <taxon>Pseudomonadota</taxon>
        <taxon>Alphaproteobacteria</taxon>
        <taxon>Rickettsiales</taxon>
        <taxon>Rickettsiaceae</taxon>
        <taxon>Rickettsieae</taxon>
        <taxon>Rickettsia</taxon>
        <taxon>spotted fever group</taxon>
    </lineage>
</organism>
<dbReference type="InterPro" id="IPR013120">
    <property type="entry name" value="FAR_NAD-bd"/>
</dbReference>
<gene>
    <name evidence="4" type="ORF">RAT170B_1416</name>
</gene>
<keyword evidence="2" id="KW-0597">Phosphoprotein</keyword>
<evidence type="ECO:0000313" key="4">
    <source>
        <dbReference type="EMBL" id="KJW04272.1"/>
    </source>
</evidence>
<feature type="domain" description="Thioester reductase (TE)" evidence="3">
    <location>
        <begin position="77"/>
        <end position="321"/>
    </location>
</feature>
<accession>A0A0F3RDT5</accession>
<dbReference type="EMBL" id="LAOQ01000005">
    <property type="protein sequence ID" value="KJW04272.1"/>
    <property type="molecule type" value="Genomic_DNA"/>
</dbReference>
<name>A0A0F3RDT5_9RICK</name>